<evidence type="ECO:0000313" key="3">
    <source>
        <dbReference type="EMBL" id="HIZ08747.1"/>
    </source>
</evidence>
<dbReference type="InterPro" id="IPR000073">
    <property type="entry name" value="AB_hydrolase_1"/>
</dbReference>
<dbReference type="PANTHER" id="PTHR43798:SF31">
    <property type="entry name" value="AB HYDROLASE SUPERFAMILY PROTEIN YCLE"/>
    <property type="match status" value="1"/>
</dbReference>
<sequence length="240" mass="27311">MDIQLHYVEKGQGMPLILLHGNGEDGGYFKHQIDHFSGAYRVIAIDTRGHGQSPRGFAPFTIRQFAEDLYNFMEEKKIEKAHILGFSDGGNIAMVFAMEYPQKVEKLILNGANLYGFGVKPLVQIPIILGYRLACFFERFSAKADAKAQMLGLMVNDPALRPEELKKIKARTLVIAGTRDMIKEKHTKLIFESLTDAKLVLISGNHFIAARQPEEFNREVEMFLKEKPEHLYGAERRKEK</sequence>
<evidence type="ECO:0000256" key="1">
    <source>
        <dbReference type="ARBA" id="ARBA00022801"/>
    </source>
</evidence>
<dbReference type="InterPro" id="IPR029058">
    <property type="entry name" value="AB_hydrolase_fold"/>
</dbReference>
<evidence type="ECO:0000259" key="2">
    <source>
        <dbReference type="Pfam" id="PF00561"/>
    </source>
</evidence>
<proteinExistence type="predicted"/>
<feature type="domain" description="AB hydrolase-1" evidence="2">
    <location>
        <begin position="15"/>
        <end position="112"/>
    </location>
</feature>
<dbReference type="EMBL" id="DXCH01000335">
    <property type="protein sequence ID" value="HIZ08747.1"/>
    <property type="molecule type" value="Genomic_DNA"/>
</dbReference>
<reference evidence="3" key="2">
    <citation type="submission" date="2021-04" db="EMBL/GenBank/DDBJ databases">
        <authorList>
            <person name="Gilroy R."/>
        </authorList>
    </citation>
    <scope>NUCLEOTIDE SEQUENCE</scope>
    <source>
        <strain evidence="3">CHK192-9172</strain>
    </source>
</reference>
<dbReference type="InterPro" id="IPR050266">
    <property type="entry name" value="AB_hydrolase_sf"/>
</dbReference>
<dbReference type="Proteomes" id="UP000824024">
    <property type="component" value="Unassembled WGS sequence"/>
</dbReference>
<reference evidence="3" key="1">
    <citation type="journal article" date="2021" name="PeerJ">
        <title>Extensive microbial diversity within the chicken gut microbiome revealed by metagenomics and culture.</title>
        <authorList>
            <person name="Gilroy R."/>
            <person name="Ravi A."/>
            <person name="Getino M."/>
            <person name="Pursley I."/>
            <person name="Horton D.L."/>
            <person name="Alikhan N.F."/>
            <person name="Baker D."/>
            <person name="Gharbi K."/>
            <person name="Hall N."/>
            <person name="Watson M."/>
            <person name="Adriaenssens E.M."/>
            <person name="Foster-Nyarko E."/>
            <person name="Jarju S."/>
            <person name="Secka A."/>
            <person name="Antonio M."/>
            <person name="Oren A."/>
            <person name="Chaudhuri R.R."/>
            <person name="La Ragione R."/>
            <person name="Hildebrand F."/>
            <person name="Pallen M.J."/>
        </authorList>
    </citation>
    <scope>NUCLEOTIDE SEQUENCE</scope>
    <source>
        <strain evidence="3">CHK192-9172</strain>
    </source>
</reference>
<dbReference type="SUPFAM" id="SSF53474">
    <property type="entry name" value="alpha/beta-Hydrolases"/>
    <property type="match status" value="1"/>
</dbReference>
<accession>A0A9D2D506</accession>
<protein>
    <submittedName>
        <fullName evidence="3">Alpha/beta hydrolase</fullName>
    </submittedName>
</protein>
<dbReference type="GO" id="GO:0016787">
    <property type="term" value="F:hydrolase activity"/>
    <property type="evidence" value="ECO:0007669"/>
    <property type="project" value="UniProtKB-KW"/>
</dbReference>
<organism evidence="3 4">
    <name type="scientific">Candidatus Eubacterium avistercoris</name>
    <dbReference type="NCBI Taxonomy" id="2838567"/>
    <lineage>
        <taxon>Bacteria</taxon>
        <taxon>Bacillati</taxon>
        <taxon>Bacillota</taxon>
        <taxon>Clostridia</taxon>
        <taxon>Eubacteriales</taxon>
        <taxon>Eubacteriaceae</taxon>
        <taxon>Eubacterium</taxon>
    </lineage>
</organism>
<comment type="caution">
    <text evidence="3">The sequence shown here is derived from an EMBL/GenBank/DDBJ whole genome shotgun (WGS) entry which is preliminary data.</text>
</comment>
<dbReference type="PRINTS" id="PR00111">
    <property type="entry name" value="ABHYDROLASE"/>
</dbReference>
<dbReference type="PANTHER" id="PTHR43798">
    <property type="entry name" value="MONOACYLGLYCEROL LIPASE"/>
    <property type="match status" value="1"/>
</dbReference>
<name>A0A9D2D506_9FIRM</name>
<dbReference type="AlphaFoldDB" id="A0A9D2D506"/>
<keyword evidence="1 3" id="KW-0378">Hydrolase</keyword>
<dbReference type="Pfam" id="PF00561">
    <property type="entry name" value="Abhydrolase_1"/>
    <property type="match status" value="1"/>
</dbReference>
<evidence type="ECO:0000313" key="4">
    <source>
        <dbReference type="Proteomes" id="UP000824024"/>
    </source>
</evidence>
<dbReference type="GO" id="GO:0016020">
    <property type="term" value="C:membrane"/>
    <property type="evidence" value="ECO:0007669"/>
    <property type="project" value="TreeGrafter"/>
</dbReference>
<dbReference type="Gene3D" id="3.40.50.1820">
    <property type="entry name" value="alpha/beta hydrolase"/>
    <property type="match status" value="1"/>
</dbReference>
<gene>
    <name evidence="3" type="ORF">IAA08_12525</name>
</gene>